<keyword evidence="3" id="KW-1185">Reference proteome</keyword>
<dbReference type="SMART" id="SM00530">
    <property type="entry name" value="HTH_XRE"/>
    <property type="match status" value="1"/>
</dbReference>
<evidence type="ECO:0000313" key="2">
    <source>
        <dbReference type="EMBL" id="QLY29872.1"/>
    </source>
</evidence>
<dbReference type="Pfam" id="PF13560">
    <property type="entry name" value="HTH_31"/>
    <property type="match status" value="1"/>
</dbReference>
<dbReference type="CDD" id="cd00093">
    <property type="entry name" value="HTH_XRE"/>
    <property type="match status" value="1"/>
</dbReference>
<dbReference type="PROSITE" id="PS50943">
    <property type="entry name" value="HTH_CROC1"/>
    <property type="match status" value="1"/>
</dbReference>
<dbReference type="EMBL" id="CP059399">
    <property type="protein sequence ID" value="QLY29872.1"/>
    <property type="molecule type" value="Genomic_DNA"/>
</dbReference>
<dbReference type="InterPro" id="IPR001387">
    <property type="entry name" value="Cro/C1-type_HTH"/>
</dbReference>
<evidence type="ECO:0000313" key="3">
    <source>
        <dbReference type="Proteomes" id="UP000515512"/>
    </source>
</evidence>
<reference evidence="2 3" key="1">
    <citation type="submission" date="2020-07" db="EMBL/GenBank/DDBJ databases">
        <authorList>
            <person name="Zhuang K."/>
            <person name="Ran Y."/>
        </authorList>
    </citation>
    <scope>NUCLEOTIDE SEQUENCE [LARGE SCALE GENOMIC DNA]</scope>
    <source>
        <strain evidence="2 3">WCH-YHL-001</strain>
    </source>
</reference>
<proteinExistence type="predicted"/>
<feature type="domain" description="HTH cro/C1-type" evidence="1">
    <location>
        <begin position="16"/>
        <end position="69"/>
    </location>
</feature>
<dbReference type="InterPro" id="IPR043917">
    <property type="entry name" value="DUF5753"/>
</dbReference>
<protein>
    <submittedName>
        <fullName evidence="2">Helix-turn-helix domain-containing protein</fullName>
    </submittedName>
</protein>
<dbReference type="Proteomes" id="UP000515512">
    <property type="component" value="Chromosome"/>
</dbReference>
<gene>
    <name evidence="2" type="ORF">H0264_32430</name>
</gene>
<dbReference type="InterPro" id="IPR010982">
    <property type="entry name" value="Lambda_DNA-bd_dom_sf"/>
</dbReference>
<dbReference type="RefSeq" id="WP_181581075.1">
    <property type="nucleotide sequence ID" value="NZ_CP059399.1"/>
</dbReference>
<dbReference type="Gene3D" id="1.10.260.40">
    <property type="entry name" value="lambda repressor-like DNA-binding domains"/>
    <property type="match status" value="1"/>
</dbReference>
<dbReference type="KEGG" id="nhu:H0264_32430"/>
<dbReference type="Pfam" id="PF19054">
    <property type="entry name" value="DUF5753"/>
    <property type="match status" value="1"/>
</dbReference>
<dbReference type="AlphaFoldDB" id="A0A7D6V7Z1"/>
<organism evidence="2 3">
    <name type="scientific">Nocardia huaxiensis</name>
    <dbReference type="NCBI Taxonomy" id="2755382"/>
    <lineage>
        <taxon>Bacteria</taxon>
        <taxon>Bacillati</taxon>
        <taxon>Actinomycetota</taxon>
        <taxon>Actinomycetes</taxon>
        <taxon>Mycobacteriales</taxon>
        <taxon>Nocardiaceae</taxon>
        <taxon>Nocardia</taxon>
    </lineage>
</organism>
<accession>A0A7D6V7Z1</accession>
<dbReference type="SUPFAM" id="SSF47413">
    <property type="entry name" value="lambda repressor-like DNA-binding domains"/>
    <property type="match status" value="1"/>
</dbReference>
<name>A0A7D6V7Z1_9NOCA</name>
<dbReference type="GO" id="GO:0003677">
    <property type="term" value="F:DNA binding"/>
    <property type="evidence" value="ECO:0007669"/>
    <property type="project" value="InterPro"/>
</dbReference>
<evidence type="ECO:0000259" key="1">
    <source>
        <dbReference type="PROSITE" id="PS50943"/>
    </source>
</evidence>
<sequence length="277" mass="30898">MTNNVYDAQEALGARLRELRRRSGLTGRALAGAAGWHESKVSKIEYGRITPTDADIRAYCEHTGAADQLADLLATLHTIDAAYVEWRRILGTGLQRRQQKALRLEAEATVIRDYQPQIIPGLLQTAEYAEAKLRRGMEFHQAPDDLDAAVSKRMERQRILYQRDHRFHFLIAEQALYTTVGSDVVMRGQLDRLAAIIGMPRVALGIVPATAEALVVSTNFAMFDNRLVMVEGTAAELTITQPREIATYGRAFKTLAGQSVSGEIARNLIRAALERRR</sequence>